<feature type="domain" description="C2H2-type" evidence="9">
    <location>
        <begin position="285"/>
        <end position="312"/>
    </location>
</feature>
<dbReference type="SMART" id="SM00355">
    <property type="entry name" value="ZnF_C2H2"/>
    <property type="match status" value="2"/>
</dbReference>
<evidence type="ECO:0000313" key="10">
    <source>
        <dbReference type="EMBL" id="CBY11842.1"/>
    </source>
</evidence>
<accession>E4XPQ4</accession>
<dbReference type="PROSITE" id="PS50157">
    <property type="entry name" value="ZINC_FINGER_C2H2_2"/>
    <property type="match status" value="2"/>
</dbReference>
<dbReference type="InParanoid" id="E4XPQ4"/>
<keyword evidence="2" id="KW-0479">Metal-binding</keyword>
<dbReference type="InterPro" id="IPR036236">
    <property type="entry name" value="Znf_C2H2_sf"/>
</dbReference>
<protein>
    <recommendedName>
        <fullName evidence="9">C2H2-type domain-containing protein</fullName>
    </recommendedName>
</protein>
<feature type="compositionally biased region" description="Polar residues" evidence="8">
    <location>
        <begin position="152"/>
        <end position="167"/>
    </location>
</feature>
<dbReference type="EMBL" id="FN653095">
    <property type="protein sequence ID" value="CBY11842.1"/>
    <property type="molecule type" value="Genomic_DNA"/>
</dbReference>
<gene>
    <name evidence="10" type="ORF">GSOID_T00017180001</name>
</gene>
<evidence type="ECO:0000256" key="3">
    <source>
        <dbReference type="ARBA" id="ARBA00022737"/>
    </source>
</evidence>
<evidence type="ECO:0000256" key="2">
    <source>
        <dbReference type="ARBA" id="ARBA00022723"/>
    </source>
</evidence>
<dbReference type="OrthoDB" id="3437960at2759"/>
<dbReference type="GO" id="GO:0008270">
    <property type="term" value="F:zinc ion binding"/>
    <property type="evidence" value="ECO:0007669"/>
    <property type="project" value="UniProtKB-KW"/>
</dbReference>
<dbReference type="GO" id="GO:0005694">
    <property type="term" value="C:chromosome"/>
    <property type="evidence" value="ECO:0007669"/>
    <property type="project" value="UniProtKB-ARBA"/>
</dbReference>
<dbReference type="PANTHER" id="PTHR16515">
    <property type="entry name" value="PR DOMAIN ZINC FINGER PROTEIN"/>
    <property type="match status" value="1"/>
</dbReference>
<name>E4XPQ4_OIKDI</name>
<dbReference type="Pfam" id="PF00096">
    <property type="entry name" value="zf-C2H2"/>
    <property type="match status" value="2"/>
</dbReference>
<dbReference type="PANTHER" id="PTHR16515:SF66">
    <property type="entry name" value="C2H2-TYPE DOMAIN-CONTAINING PROTEIN"/>
    <property type="match status" value="1"/>
</dbReference>
<dbReference type="Gene3D" id="3.30.160.60">
    <property type="entry name" value="Classic Zinc Finger"/>
    <property type="match status" value="2"/>
</dbReference>
<keyword evidence="4 7" id="KW-0863">Zinc-finger</keyword>
<evidence type="ECO:0000256" key="4">
    <source>
        <dbReference type="ARBA" id="ARBA00022771"/>
    </source>
</evidence>
<dbReference type="GO" id="GO:0045893">
    <property type="term" value="P:positive regulation of DNA-templated transcription"/>
    <property type="evidence" value="ECO:0007669"/>
    <property type="project" value="UniProtKB-ARBA"/>
</dbReference>
<dbReference type="PROSITE" id="PS00028">
    <property type="entry name" value="ZINC_FINGER_C2H2_1"/>
    <property type="match status" value="2"/>
</dbReference>
<sequence>MEFLVGPRLSALVPSRTSRFFWRTKRIDRKKVKNLIESPALESPAALKNFATSTIPNFEHLLQELSKLTENCAASDSDDTLETKKDKPAMSLLDELKGIVIDQQRGIRERDTKLASLQQQYDALNTSYWTIMQKVRSYDHIFGILTSNAKNSAASGSPQTSNGISNLPSSVPTPSPSLAHTEEAQVKDGKVRMNLNFICKETRGATETKEEKPDVETKPDIGAIASSTINPAIFSLANSFALDRFAGVSMMNLGTFNKDLSPEKKMKMKSPVKTMVKFDGQTKPYTCKVCGRRFTDRSNCIKHQFIHTGLKPFECPHCNKRFRRKDHLNSHSKSQHGEEAFPPGVPAPRLSIVAATSQLPNIIGNMNNASMLSNGSLKNYEECSIEVDDEDNTCFDEPSPKKIKVEENEFEEEDLTIDELPDNNENIAVQPAEVEPKPAFSKEMYDKIMNE</sequence>
<evidence type="ECO:0000256" key="6">
    <source>
        <dbReference type="ARBA" id="ARBA00023242"/>
    </source>
</evidence>
<feature type="region of interest" description="Disordered" evidence="8">
    <location>
        <begin position="152"/>
        <end position="186"/>
    </location>
</feature>
<evidence type="ECO:0000256" key="5">
    <source>
        <dbReference type="ARBA" id="ARBA00022833"/>
    </source>
</evidence>
<dbReference type="Proteomes" id="UP000001307">
    <property type="component" value="Unassembled WGS sequence"/>
</dbReference>
<reference evidence="10" key="1">
    <citation type="journal article" date="2010" name="Science">
        <title>Plasticity of animal genome architecture unmasked by rapid evolution of a pelagic tunicate.</title>
        <authorList>
            <person name="Denoeud F."/>
            <person name="Henriet S."/>
            <person name="Mungpakdee S."/>
            <person name="Aury J.M."/>
            <person name="Da Silva C."/>
            <person name="Brinkmann H."/>
            <person name="Mikhaleva J."/>
            <person name="Olsen L.C."/>
            <person name="Jubin C."/>
            <person name="Canestro C."/>
            <person name="Bouquet J.M."/>
            <person name="Danks G."/>
            <person name="Poulain J."/>
            <person name="Campsteijn C."/>
            <person name="Adamski M."/>
            <person name="Cross I."/>
            <person name="Yadetie F."/>
            <person name="Muffato M."/>
            <person name="Louis A."/>
            <person name="Butcher S."/>
            <person name="Tsagkogeorga G."/>
            <person name="Konrad A."/>
            <person name="Singh S."/>
            <person name="Jensen M.F."/>
            <person name="Cong E.H."/>
            <person name="Eikeseth-Otteraa H."/>
            <person name="Noel B."/>
            <person name="Anthouard V."/>
            <person name="Porcel B.M."/>
            <person name="Kachouri-Lafond R."/>
            <person name="Nishino A."/>
            <person name="Ugolini M."/>
            <person name="Chourrout P."/>
            <person name="Nishida H."/>
            <person name="Aasland R."/>
            <person name="Huzurbazar S."/>
            <person name="Westhof E."/>
            <person name="Delsuc F."/>
            <person name="Lehrach H."/>
            <person name="Reinhardt R."/>
            <person name="Weissenbach J."/>
            <person name="Roy S.W."/>
            <person name="Artiguenave F."/>
            <person name="Postlethwait J.H."/>
            <person name="Manak J.R."/>
            <person name="Thompson E.M."/>
            <person name="Jaillon O."/>
            <person name="Du Pasquier L."/>
            <person name="Boudinot P."/>
            <person name="Liberles D.A."/>
            <person name="Volff J.N."/>
            <person name="Philippe H."/>
            <person name="Lenhard B."/>
            <person name="Roest Crollius H."/>
            <person name="Wincker P."/>
            <person name="Chourrout D."/>
        </authorList>
    </citation>
    <scope>NUCLEOTIDE SEQUENCE [LARGE SCALE GENOMIC DNA]</scope>
</reference>
<comment type="subcellular location">
    <subcellularLocation>
        <location evidence="1">Nucleus</location>
    </subcellularLocation>
</comment>
<dbReference type="InterPro" id="IPR050331">
    <property type="entry name" value="Zinc_finger"/>
</dbReference>
<dbReference type="GO" id="GO:0005634">
    <property type="term" value="C:nucleus"/>
    <property type="evidence" value="ECO:0007669"/>
    <property type="project" value="UniProtKB-SubCell"/>
</dbReference>
<evidence type="ECO:0000256" key="1">
    <source>
        <dbReference type="ARBA" id="ARBA00004123"/>
    </source>
</evidence>
<keyword evidence="5" id="KW-0862">Zinc</keyword>
<evidence type="ECO:0000256" key="8">
    <source>
        <dbReference type="SAM" id="MobiDB-lite"/>
    </source>
</evidence>
<keyword evidence="11" id="KW-1185">Reference proteome</keyword>
<dbReference type="InterPro" id="IPR013087">
    <property type="entry name" value="Znf_C2H2_type"/>
</dbReference>
<evidence type="ECO:0000256" key="7">
    <source>
        <dbReference type="PROSITE-ProRule" id="PRU00042"/>
    </source>
</evidence>
<organism evidence="10">
    <name type="scientific">Oikopleura dioica</name>
    <name type="common">Tunicate</name>
    <dbReference type="NCBI Taxonomy" id="34765"/>
    <lineage>
        <taxon>Eukaryota</taxon>
        <taxon>Metazoa</taxon>
        <taxon>Chordata</taxon>
        <taxon>Tunicata</taxon>
        <taxon>Appendicularia</taxon>
        <taxon>Copelata</taxon>
        <taxon>Oikopleuridae</taxon>
        <taxon>Oikopleura</taxon>
    </lineage>
</organism>
<dbReference type="FunFam" id="3.30.160.60:FF:001498">
    <property type="entry name" value="Zinc finger protein 404"/>
    <property type="match status" value="1"/>
</dbReference>
<evidence type="ECO:0000313" key="11">
    <source>
        <dbReference type="Proteomes" id="UP000001307"/>
    </source>
</evidence>
<feature type="domain" description="C2H2-type" evidence="9">
    <location>
        <begin position="313"/>
        <end position="340"/>
    </location>
</feature>
<dbReference type="SUPFAM" id="SSF57667">
    <property type="entry name" value="beta-beta-alpha zinc fingers"/>
    <property type="match status" value="1"/>
</dbReference>
<dbReference type="GO" id="GO:0043565">
    <property type="term" value="F:sequence-specific DNA binding"/>
    <property type="evidence" value="ECO:0007669"/>
    <property type="project" value="UniProtKB-ARBA"/>
</dbReference>
<dbReference type="AlphaFoldDB" id="E4XPQ4"/>
<keyword evidence="6" id="KW-0539">Nucleus</keyword>
<keyword evidence="3" id="KW-0677">Repeat</keyword>
<evidence type="ECO:0000259" key="9">
    <source>
        <dbReference type="PROSITE" id="PS50157"/>
    </source>
</evidence>
<proteinExistence type="predicted"/>
<dbReference type="FunFam" id="3.30.160.60:FF:001732">
    <property type="entry name" value="Zgc:162936"/>
    <property type="match status" value="1"/>
</dbReference>